<dbReference type="Pfam" id="PF00881">
    <property type="entry name" value="Nitroreductase"/>
    <property type="match status" value="1"/>
</dbReference>
<dbReference type="InterPro" id="IPR029479">
    <property type="entry name" value="Nitroreductase"/>
</dbReference>
<dbReference type="Proteomes" id="UP000753802">
    <property type="component" value="Unassembled WGS sequence"/>
</dbReference>
<dbReference type="PIRSF" id="PIRSF000232">
    <property type="entry name" value="YdjA"/>
    <property type="match status" value="1"/>
</dbReference>
<evidence type="ECO:0000259" key="9">
    <source>
        <dbReference type="Pfam" id="PF00881"/>
    </source>
</evidence>
<evidence type="ECO:0000256" key="7">
    <source>
        <dbReference type="ARBA" id="ARBA00023027"/>
    </source>
</evidence>
<proteinExistence type="inferred from homology"/>
<dbReference type="PANTHER" id="PTHR43821:SF1">
    <property type="entry name" value="NAD(P)H NITROREDUCTASE YDJA-RELATED"/>
    <property type="match status" value="1"/>
</dbReference>
<comment type="cofactor">
    <cofactor evidence="1 8">
        <name>FMN</name>
        <dbReference type="ChEBI" id="CHEBI:58210"/>
    </cofactor>
</comment>
<dbReference type="EMBL" id="JAACJS010000015">
    <property type="protein sequence ID" value="NCI51900.1"/>
    <property type="molecule type" value="Genomic_DNA"/>
</dbReference>
<evidence type="ECO:0000313" key="11">
    <source>
        <dbReference type="Proteomes" id="UP000753802"/>
    </source>
</evidence>
<evidence type="ECO:0000313" key="10">
    <source>
        <dbReference type="EMBL" id="NCI51900.1"/>
    </source>
</evidence>
<keyword evidence="7 8" id="KW-0520">NAD</keyword>
<dbReference type="RefSeq" id="WP_161820164.1">
    <property type="nucleotide sequence ID" value="NZ_JAACJS010000015.1"/>
</dbReference>
<comment type="caution">
    <text evidence="10">The sequence shown here is derived from an EMBL/GenBank/DDBJ whole genome shotgun (WGS) entry which is preliminary data.</text>
</comment>
<feature type="domain" description="Nitroreductase" evidence="9">
    <location>
        <begin position="11"/>
        <end position="172"/>
    </location>
</feature>
<evidence type="ECO:0000256" key="2">
    <source>
        <dbReference type="ARBA" id="ARBA00007118"/>
    </source>
</evidence>
<keyword evidence="5 8" id="KW-0521">NADP</keyword>
<dbReference type="InterPro" id="IPR000415">
    <property type="entry name" value="Nitroreductase-like"/>
</dbReference>
<keyword evidence="4 8" id="KW-0288">FMN</keyword>
<dbReference type="SUPFAM" id="SSF55469">
    <property type="entry name" value="FMN-dependent nitroreductase-like"/>
    <property type="match status" value="1"/>
</dbReference>
<evidence type="ECO:0000256" key="6">
    <source>
        <dbReference type="ARBA" id="ARBA00023002"/>
    </source>
</evidence>
<gene>
    <name evidence="10" type="ORF">GWC95_18395</name>
</gene>
<evidence type="ECO:0000256" key="4">
    <source>
        <dbReference type="ARBA" id="ARBA00022643"/>
    </source>
</evidence>
<dbReference type="EC" id="1.-.-.-" evidence="8"/>
<keyword evidence="3 8" id="KW-0285">Flavoprotein</keyword>
<evidence type="ECO:0000256" key="1">
    <source>
        <dbReference type="ARBA" id="ARBA00001917"/>
    </source>
</evidence>
<organism evidence="10 11">
    <name type="scientific">Sediminibacterium roseum</name>
    <dbReference type="NCBI Taxonomy" id="1978412"/>
    <lineage>
        <taxon>Bacteria</taxon>
        <taxon>Pseudomonadati</taxon>
        <taxon>Bacteroidota</taxon>
        <taxon>Chitinophagia</taxon>
        <taxon>Chitinophagales</taxon>
        <taxon>Chitinophagaceae</taxon>
        <taxon>Sediminibacterium</taxon>
    </lineage>
</organism>
<keyword evidence="6 8" id="KW-0560">Oxidoreductase</keyword>
<evidence type="ECO:0000256" key="8">
    <source>
        <dbReference type="PIRNR" id="PIRNR000232"/>
    </source>
</evidence>
<reference evidence="10 11" key="1">
    <citation type="submission" date="2020-01" db="EMBL/GenBank/DDBJ databases">
        <title>Genome analysis.</title>
        <authorList>
            <person name="Wu S."/>
            <person name="Wang G."/>
        </authorList>
    </citation>
    <scope>NUCLEOTIDE SEQUENCE [LARGE SCALE GENOMIC DNA]</scope>
    <source>
        <strain evidence="10 11">SYL130</strain>
    </source>
</reference>
<protein>
    <recommendedName>
        <fullName evidence="8">Putative NAD(P)H nitroreductase</fullName>
        <ecNumber evidence="8">1.-.-.-</ecNumber>
    </recommendedName>
</protein>
<evidence type="ECO:0000256" key="5">
    <source>
        <dbReference type="ARBA" id="ARBA00022857"/>
    </source>
</evidence>
<dbReference type="PANTHER" id="PTHR43821">
    <property type="entry name" value="NAD(P)H NITROREDUCTASE YDJA-RELATED"/>
    <property type="match status" value="1"/>
</dbReference>
<evidence type="ECO:0000256" key="3">
    <source>
        <dbReference type="ARBA" id="ARBA00022630"/>
    </source>
</evidence>
<dbReference type="Gene3D" id="3.40.109.10">
    <property type="entry name" value="NADH Oxidase"/>
    <property type="match status" value="1"/>
</dbReference>
<name>A0ABW9ZZC1_9BACT</name>
<keyword evidence="11" id="KW-1185">Reference proteome</keyword>
<dbReference type="CDD" id="cd02135">
    <property type="entry name" value="YdjA-like"/>
    <property type="match status" value="1"/>
</dbReference>
<sequence>MNHFNVLQELVANRRSTKPALLNGKKIDDQQIRDLLALANWAPTHARTEPWRFVVFSGNGIGKFSADHADLYKAHTPEDKYTDAKYEGLLHTADNASHVVAVYMKRLPEAKIPVTEDIAAVAAAVQNILLGAQALGIAVLWSTGGMTHHPSMKNYLGLGEQDVMMGLLYMGYTDEPAKEGKRNSSAEEKTQWK</sequence>
<comment type="similarity">
    <text evidence="2 8">Belongs to the nitroreductase family.</text>
</comment>
<dbReference type="InterPro" id="IPR026021">
    <property type="entry name" value="YdjA-like"/>
</dbReference>
<dbReference type="InterPro" id="IPR052530">
    <property type="entry name" value="NAD(P)H_nitroreductase"/>
</dbReference>
<accession>A0ABW9ZZC1</accession>